<gene>
    <name evidence="1" type="ORF">DQG23_36215</name>
</gene>
<dbReference type="EMBL" id="QMFB01000037">
    <property type="protein sequence ID" value="RAV11491.1"/>
    <property type="molecule type" value="Genomic_DNA"/>
</dbReference>
<sequence length="62" mass="7237">MKPGKKNYMDQGFALMRDERYKWDFVWLQKVPAGSHRIGQTQARGSICKSRKEAIWSRHVAG</sequence>
<protein>
    <submittedName>
        <fullName evidence="1">Uncharacterized protein</fullName>
    </submittedName>
</protein>
<evidence type="ECO:0000313" key="1">
    <source>
        <dbReference type="EMBL" id="RAV11491.1"/>
    </source>
</evidence>
<proteinExistence type="predicted"/>
<dbReference type="Proteomes" id="UP000250369">
    <property type="component" value="Unassembled WGS sequence"/>
</dbReference>
<dbReference type="AlphaFoldDB" id="A0A329LU61"/>
<keyword evidence="2" id="KW-1185">Reference proteome</keyword>
<reference evidence="1 2" key="1">
    <citation type="journal article" date="2009" name="Int. J. Syst. Evol. Microbiol.">
        <title>Paenibacillus contaminans sp. nov., isolated from a contaminated laboratory plate.</title>
        <authorList>
            <person name="Chou J.H."/>
            <person name="Lee J.H."/>
            <person name="Lin M.C."/>
            <person name="Chang P.S."/>
            <person name="Arun A.B."/>
            <person name="Young C.C."/>
            <person name="Chen W.M."/>
        </authorList>
    </citation>
    <scope>NUCLEOTIDE SEQUENCE [LARGE SCALE GENOMIC DNA]</scope>
    <source>
        <strain evidence="1 2">CKOBP-6</strain>
    </source>
</reference>
<name>A0A329LU61_9BACL</name>
<accession>A0A329LU61</accession>
<organism evidence="1 2">
    <name type="scientific">Paenibacillus contaminans</name>
    <dbReference type="NCBI Taxonomy" id="450362"/>
    <lineage>
        <taxon>Bacteria</taxon>
        <taxon>Bacillati</taxon>
        <taxon>Bacillota</taxon>
        <taxon>Bacilli</taxon>
        <taxon>Bacillales</taxon>
        <taxon>Paenibacillaceae</taxon>
        <taxon>Paenibacillus</taxon>
    </lineage>
</organism>
<evidence type="ECO:0000313" key="2">
    <source>
        <dbReference type="Proteomes" id="UP000250369"/>
    </source>
</evidence>
<comment type="caution">
    <text evidence="1">The sequence shown here is derived from an EMBL/GenBank/DDBJ whole genome shotgun (WGS) entry which is preliminary data.</text>
</comment>